<comment type="cofactor">
    <cofactor evidence="1">
        <name>Mg(2+)</name>
        <dbReference type="ChEBI" id="CHEBI:18420"/>
    </cofactor>
</comment>
<dbReference type="GO" id="GO:0017108">
    <property type="term" value="F:5'-flap endonuclease activity"/>
    <property type="evidence" value="ECO:0007669"/>
    <property type="project" value="TreeGrafter"/>
</dbReference>
<dbReference type="PANTHER" id="PTHR11081">
    <property type="entry name" value="FLAP ENDONUCLEASE FAMILY MEMBER"/>
    <property type="match status" value="1"/>
</dbReference>
<evidence type="ECO:0000256" key="11">
    <source>
        <dbReference type="ARBA" id="ARBA00023128"/>
    </source>
</evidence>
<evidence type="ECO:0000313" key="18">
    <source>
        <dbReference type="EMBL" id="KAG5286139.1"/>
    </source>
</evidence>
<organism evidence="18 19">
    <name type="scientific">Alosa alosa</name>
    <name type="common">allis shad</name>
    <dbReference type="NCBI Taxonomy" id="278164"/>
    <lineage>
        <taxon>Eukaryota</taxon>
        <taxon>Metazoa</taxon>
        <taxon>Chordata</taxon>
        <taxon>Craniata</taxon>
        <taxon>Vertebrata</taxon>
        <taxon>Euteleostomi</taxon>
        <taxon>Actinopterygii</taxon>
        <taxon>Neopterygii</taxon>
        <taxon>Teleostei</taxon>
        <taxon>Clupei</taxon>
        <taxon>Clupeiformes</taxon>
        <taxon>Clupeoidei</taxon>
        <taxon>Clupeidae</taxon>
        <taxon>Alosa</taxon>
    </lineage>
</organism>
<dbReference type="EMBL" id="JADWDJ010000001">
    <property type="protein sequence ID" value="KAG5286139.1"/>
    <property type="molecule type" value="Genomic_DNA"/>
</dbReference>
<dbReference type="CDD" id="cd00080">
    <property type="entry name" value="H3TH_StructSpec-5'-nucleases"/>
    <property type="match status" value="1"/>
</dbReference>
<gene>
    <name evidence="18" type="ORF">AALO_G00011350</name>
</gene>
<keyword evidence="4" id="KW-0540">Nuclease</keyword>
<dbReference type="SMART" id="SM00484">
    <property type="entry name" value="XPGI"/>
    <property type="match status" value="1"/>
</dbReference>
<dbReference type="Gene3D" id="3.40.50.1010">
    <property type="entry name" value="5'-nuclease"/>
    <property type="match status" value="1"/>
</dbReference>
<evidence type="ECO:0000256" key="12">
    <source>
        <dbReference type="ARBA" id="ARBA00023204"/>
    </source>
</evidence>
<accession>A0AAV6HGC4</accession>
<evidence type="ECO:0000256" key="1">
    <source>
        <dbReference type="ARBA" id="ARBA00001946"/>
    </source>
</evidence>
<dbReference type="GO" id="GO:0000287">
    <property type="term" value="F:magnesium ion binding"/>
    <property type="evidence" value="ECO:0007669"/>
    <property type="project" value="TreeGrafter"/>
</dbReference>
<dbReference type="GO" id="GO:0006281">
    <property type="term" value="P:DNA repair"/>
    <property type="evidence" value="ECO:0007669"/>
    <property type="project" value="UniProtKB-KW"/>
</dbReference>
<protein>
    <recommendedName>
        <fullName evidence="20">Flap endonuclease 1 homolog</fullName>
    </recommendedName>
</protein>
<sequence>MVRVTINMGITKLADLIRIDAPGAISHKEISDYTGKIIALDTSIVLNQFRTAVHTMQYLSPLTGLLFRTLTFLEYDIKPVYVIDGRPPEEKRAVLERRAQNKGWNSPSRPHSNAVSSQTRDCVQLLKLVGVPVLMAPGDAEAFCAHLVKTGVVDAVASEDMDTLAFGGSLLLRQLNAKKDSDITEFCLSKILEILQLSQKEFVDLCILLGCDYCDKIGGLGPKRALSLIKKHRTIECVSQNVNRKTHPVPLGWTYQRARNLFLESLQVPTPELEWKEPDEEGLVGFLCQEKHVVKLDRVRGRMEKFRKSREDKRKAREEAKAAGKCHQSRIEDFFRVTRKRQSVEAVCHGKEKQQKTK</sequence>
<dbReference type="Proteomes" id="UP000823561">
    <property type="component" value="Chromosome 1"/>
</dbReference>
<keyword evidence="19" id="KW-1185">Reference proteome</keyword>
<evidence type="ECO:0008006" key="20">
    <source>
        <dbReference type="Google" id="ProtNLM"/>
    </source>
</evidence>
<evidence type="ECO:0000256" key="5">
    <source>
        <dbReference type="ARBA" id="ARBA00022723"/>
    </source>
</evidence>
<comment type="caution">
    <text evidence="18">The sequence shown here is derived from an EMBL/GenBank/DDBJ whole genome shotgun (WGS) entry which is preliminary data.</text>
</comment>
<evidence type="ECO:0000256" key="4">
    <source>
        <dbReference type="ARBA" id="ARBA00022722"/>
    </source>
</evidence>
<dbReference type="GO" id="GO:0006260">
    <property type="term" value="P:DNA replication"/>
    <property type="evidence" value="ECO:0007669"/>
    <property type="project" value="UniProtKB-KW"/>
</dbReference>
<keyword evidence="9" id="KW-0269">Exonuclease</keyword>
<dbReference type="GO" id="GO:0003677">
    <property type="term" value="F:DNA binding"/>
    <property type="evidence" value="ECO:0007669"/>
    <property type="project" value="InterPro"/>
</dbReference>
<keyword evidence="11" id="KW-0496">Mitochondrion</keyword>
<dbReference type="GO" id="GO:0008409">
    <property type="term" value="F:5'-3' exonuclease activity"/>
    <property type="evidence" value="ECO:0007669"/>
    <property type="project" value="TreeGrafter"/>
</dbReference>
<evidence type="ECO:0000256" key="3">
    <source>
        <dbReference type="ARBA" id="ARBA00022705"/>
    </source>
</evidence>
<keyword evidence="12" id="KW-0234">DNA repair</keyword>
<dbReference type="InterPro" id="IPR006085">
    <property type="entry name" value="XPG_DNA_repair_N"/>
</dbReference>
<proteinExistence type="inferred from homology"/>
<evidence type="ECO:0000256" key="7">
    <source>
        <dbReference type="ARBA" id="ARBA00022763"/>
    </source>
</evidence>
<dbReference type="Pfam" id="PF00752">
    <property type="entry name" value="XPG_N"/>
    <property type="match status" value="1"/>
</dbReference>
<evidence type="ECO:0000259" key="17">
    <source>
        <dbReference type="SMART" id="SM00485"/>
    </source>
</evidence>
<dbReference type="PANTHER" id="PTHR11081:SF49">
    <property type="entry name" value="FLAP ENDONUCLEASE 1 HOMOLOG-RELATED"/>
    <property type="match status" value="1"/>
</dbReference>
<dbReference type="InterPro" id="IPR006084">
    <property type="entry name" value="XPG/Rad2"/>
</dbReference>
<dbReference type="Pfam" id="PF00867">
    <property type="entry name" value="XPG_I"/>
    <property type="match status" value="1"/>
</dbReference>
<dbReference type="PRINTS" id="PR00853">
    <property type="entry name" value="XPGRADSUPER"/>
</dbReference>
<dbReference type="GO" id="GO:0030145">
    <property type="term" value="F:manganese ion binding"/>
    <property type="evidence" value="ECO:0007669"/>
    <property type="project" value="TreeGrafter"/>
</dbReference>
<feature type="domain" description="XPG-I" evidence="16">
    <location>
        <begin position="127"/>
        <end position="197"/>
    </location>
</feature>
<dbReference type="InterPro" id="IPR006086">
    <property type="entry name" value="XPG-I_dom"/>
</dbReference>
<dbReference type="SMART" id="SM00485">
    <property type="entry name" value="XPGN"/>
    <property type="match status" value="1"/>
</dbReference>
<keyword evidence="8" id="KW-0378">Hydrolase</keyword>
<evidence type="ECO:0000256" key="13">
    <source>
        <dbReference type="ARBA" id="ARBA00023242"/>
    </source>
</evidence>
<evidence type="ECO:0000256" key="10">
    <source>
        <dbReference type="ARBA" id="ARBA00022842"/>
    </source>
</evidence>
<evidence type="ECO:0000256" key="2">
    <source>
        <dbReference type="ARBA" id="ARBA00022553"/>
    </source>
</evidence>
<dbReference type="AlphaFoldDB" id="A0AAV6HGC4"/>
<evidence type="ECO:0000313" key="19">
    <source>
        <dbReference type="Proteomes" id="UP000823561"/>
    </source>
</evidence>
<keyword evidence="5" id="KW-0479">Metal-binding</keyword>
<comment type="similarity">
    <text evidence="15">Belongs to the XPG/RAD2 endonuclease family. FEN1 subfamily.</text>
</comment>
<reference evidence="18 19" key="1">
    <citation type="submission" date="2020-10" db="EMBL/GenBank/DDBJ databases">
        <title>Chromosome-scale genome assembly of the Allis shad, Alosa alosa.</title>
        <authorList>
            <person name="Margot Z."/>
            <person name="Christophe K."/>
            <person name="Cabau C."/>
            <person name="Louis A."/>
            <person name="Berthelot C."/>
            <person name="Parey E."/>
            <person name="Roest Crollius H."/>
            <person name="Montfort J."/>
            <person name="Robinson-Rechavi M."/>
            <person name="Bucao C."/>
            <person name="Bouchez O."/>
            <person name="Gislard M."/>
            <person name="Lluch J."/>
            <person name="Milhes M."/>
            <person name="Lampietro C."/>
            <person name="Lopez Roques C."/>
            <person name="Donnadieu C."/>
            <person name="Braasch I."/>
            <person name="Desvignes T."/>
            <person name="Postlethwait J."/>
            <person name="Bobe J."/>
            <person name="Guiguen Y."/>
        </authorList>
    </citation>
    <scope>NUCLEOTIDE SEQUENCE [LARGE SCALE GENOMIC DNA]</scope>
    <source>
        <strain evidence="18">M-15738</strain>
        <tissue evidence="18">Blood</tissue>
    </source>
</reference>
<evidence type="ECO:0000256" key="8">
    <source>
        <dbReference type="ARBA" id="ARBA00022801"/>
    </source>
</evidence>
<dbReference type="InterPro" id="IPR029060">
    <property type="entry name" value="PIN-like_dom_sf"/>
</dbReference>
<keyword evidence="10" id="KW-0460">Magnesium</keyword>
<dbReference type="SMART" id="SM00279">
    <property type="entry name" value="HhH2"/>
    <property type="match status" value="1"/>
</dbReference>
<evidence type="ECO:0000256" key="15">
    <source>
        <dbReference type="ARBA" id="ARBA00034726"/>
    </source>
</evidence>
<keyword evidence="13" id="KW-0539">Nucleus</keyword>
<evidence type="ECO:0000256" key="14">
    <source>
        <dbReference type="ARBA" id="ARBA00029382"/>
    </source>
</evidence>
<evidence type="ECO:0000256" key="6">
    <source>
        <dbReference type="ARBA" id="ARBA00022759"/>
    </source>
</evidence>
<dbReference type="SUPFAM" id="SSF47807">
    <property type="entry name" value="5' to 3' exonuclease, C-terminal subdomain"/>
    <property type="match status" value="1"/>
</dbReference>
<dbReference type="InterPro" id="IPR008918">
    <property type="entry name" value="HhH2"/>
</dbReference>
<dbReference type="FunFam" id="1.10.150.20:FF:000009">
    <property type="entry name" value="Flap endonuclease 1"/>
    <property type="match status" value="1"/>
</dbReference>
<keyword evidence="2" id="KW-0597">Phosphoprotein</keyword>
<evidence type="ECO:0000259" key="16">
    <source>
        <dbReference type="SMART" id="SM00484"/>
    </source>
</evidence>
<name>A0AAV6HGC4_9TELE</name>
<dbReference type="GO" id="GO:0004523">
    <property type="term" value="F:RNA-DNA hybrid ribonuclease activity"/>
    <property type="evidence" value="ECO:0007669"/>
    <property type="project" value="TreeGrafter"/>
</dbReference>
<keyword evidence="6" id="KW-0255">Endonuclease</keyword>
<dbReference type="Gene3D" id="1.10.150.20">
    <property type="entry name" value="5' to 3' exonuclease, C-terminal subdomain"/>
    <property type="match status" value="1"/>
</dbReference>
<evidence type="ECO:0000256" key="9">
    <source>
        <dbReference type="ARBA" id="ARBA00022839"/>
    </source>
</evidence>
<dbReference type="InterPro" id="IPR036279">
    <property type="entry name" value="5-3_exonuclease_C_sf"/>
</dbReference>
<dbReference type="SUPFAM" id="SSF88723">
    <property type="entry name" value="PIN domain-like"/>
    <property type="match status" value="1"/>
</dbReference>
<keyword evidence="7" id="KW-0227">DNA damage</keyword>
<comment type="function">
    <text evidence="14">Structure-specific nuclease with 5'-flap endonuclease and 5'-3' exonuclease activities involved in DNA replication and repair. During DNA replication, cleaves the 5'-overhanging flap structure that is generated by displacement synthesis when DNA polymerase encounters the 5'-end of a downstream Okazaki fragment. It enters the flap from the 5'-end and then tracks to cleave the flap base, leaving a nick for ligation. Also involved in the long patch base excision repair (LP-BER) pathway, by cleaving within the apurinic/apyrimidinic (AP) site-terminated flap. Acts as a genome stabilization factor that prevents flaps from equilibrating into structures that lead to duplications and deletions. Also possesses 5'-3' exonuclease activity on nicked or gapped double-stranded DNA, and exhibits RNase H activity. Also involved in replication and repair of rDNA and in repairing mitochondrial DNA.</text>
</comment>
<feature type="domain" description="XPG N-terminal" evidence="17">
    <location>
        <begin position="8"/>
        <end position="105"/>
    </location>
</feature>
<dbReference type="GO" id="GO:0005634">
    <property type="term" value="C:nucleus"/>
    <property type="evidence" value="ECO:0007669"/>
    <property type="project" value="TreeGrafter"/>
</dbReference>
<keyword evidence="3" id="KW-0235">DNA replication</keyword>